<evidence type="ECO:0000313" key="8">
    <source>
        <dbReference type="EMBL" id="OXY82008.1"/>
    </source>
</evidence>
<proteinExistence type="predicted"/>
<reference evidence="8 9" key="1">
    <citation type="submission" date="2017-08" db="EMBL/GenBank/DDBJ databases">
        <title>A Genome Sequence of Oceanimonas doudoroffii ATCC 27123T.</title>
        <authorList>
            <person name="Brennan M.A."/>
            <person name="Maclea K.S."/>
            <person name="Mcclelland W.D."/>
            <person name="Trachtenberg A.M."/>
        </authorList>
    </citation>
    <scope>NUCLEOTIDE SEQUENCE [LARGE SCALE GENOMIC DNA]</scope>
    <source>
        <strain evidence="8 9">ATCC 27123</strain>
    </source>
</reference>
<evidence type="ECO:0000256" key="4">
    <source>
        <dbReference type="ARBA" id="ARBA00022764"/>
    </source>
</evidence>
<dbReference type="Gene3D" id="3.30.1340.30">
    <property type="match status" value="2"/>
</dbReference>
<comment type="caution">
    <text evidence="8">The sequence shown here is derived from an EMBL/GenBank/DDBJ whole genome shotgun (WGS) entry which is preliminary data.</text>
</comment>
<keyword evidence="3" id="KW-0677">Repeat</keyword>
<evidence type="ECO:0000256" key="5">
    <source>
        <dbReference type="ARBA" id="ARBA00070588"/>
    </source>
</evidence>
<dbReference type="NCBIfam" id="NF007858">
    <property type="entry name" value="PRK10568.1"/>
    <property type="match status" value="1"/>
</dbReference>
<dbReference type="AlphaFoldDB" id="A0A233RF20"/>
<keyword evidence="2 6" id="KW-0732">Signal</keyword>
<dbReference type="PANTHER" id="PTHR34606">
    <property type="entry name" value="BON DOMAIN-CONTAINING PROTEIN"/>
    <property type="match status" value="1"/>
</dbReference>
<dbReference type="PANTHER" id="PTHR34606:SF11">
    <property type="entry name" value="OSMOTICALLY-INDUCIBLE PROTEIN Y"/>
    <property type="match status" value="1"/>
</dbReference>
<sequence length="222" mass="22426">MKKHVFSRSALAVALSSVLVAGGALAAESTALSGKAEVSAETRSLSGKLEATAEQAGDKVGQAARQAGALMNDSVITGKVKSALLNDEGVSSVDISVETDNGRVVLSGFVPEQRQAERAVAVAQGVKGVTAVDDQLHVQARGEAEGGSLAGLAGDALVTGKIKAMLLADEMVAGTAVSVETDNGVVHLSGEVDSQAQAEQAARLARKVDGVATVKNDIRVVN</sequence>
<evidence type="ECO:0000256" key="2">
    <source>
        <dbReference type="ARBA" id="ARBA00022729"/>
    </source>
</evidence>
<dbReference type="EMBL" id="NBIM01000001">
    <property type="protein sequence ID" value="OXY82008.1"/>
    <property type="molecule type" value="Genomic_DNA"/>
</dbReference>
<evidence type="ECO:0000313" key="9">
    <source>
        <dbReference type="Proteomes" id="UP000242757"/>
    </source>
</evidence>
<dbReference type="SMART" id="SM00749">
    <property type="entry name" value="BON"/>
    <property type="match status" value="2"/>
</dbReference>
<evidence type="ECO:0000259" key="7">
    <source>
        <dbReference type="PROSITE" id="PS50914"/>
    </source>
</evidence>
<dbReference type="GO" id="GO:0042597">
    <property type="term" value="C:periplasmic space"/>
    <property type="evidence" value="ECO:0007669"/>
    <property type="project" value="UniProtKB-SubCell"/>
</dbReference>
<keyword evidence="9" id="KW-1185">Reference proteome</keyword>
<accession>A0A233RF20</accession>
<comment type="subcellular location">
    <subcellularLocation>
        <location evidence="1">Periplasm</location>
    </subcellularLocation>
</comment>
<dbReference type="InterPro" id="IPR014004">
    <property type="entry name" value="Transpt-assoc_nodulatn_dom_bac"/>
</dbReference>
<evidence type="ECO:0000256" key="1">
    <source>
        <dbReference type="ARBA" id="ARBA00004418"/>
    </source>
</evidence>
<feature type="chain" id="PRO_5012059447" description="Osmotically-inducible protein Y" evidence="6">
    <location>
        <begin position="27"/>
        <end position="222"/>
    </location>
</feature>
<feature type="domain" description="BON" evidence="7">
    <location>
        <begin position="72"/>
        <end position="140"/>
    </location>
</feature>
<dbReference type="Pfam" id="PF04972">
    <property type="entry name" value="BON"/>
    <property type="match status" value="2"/>
</dbReference>
<dbReference type="FunFam" id="3.30.1340.30:FF:000001">
    <property type="entry name" value="Molecular chaperone OsmY"/>
    <property type="match status" value="2"/>
</dbReference>
<evidence type="ECO:0000256" key="3">
    <source>
        <dbReference type="ARBA" id="ARBA00022737"/>
    </source>
</evidence>
<protein>
    <recommendedName>
        <fullName evidence="5">Osmotically-inducible protein Y</fullName>
    </recommendedName>
</protein>
<dbReference type="PROSITE" id="PS50914">
    <property type="entry name" value="BON"/>
    <property type="match status" value="2"/>
</dbReference>
<dbReference type="OrthoDB" id="6477610at2"/>
<dbReference type="InterPro" id="IPR007055">
    <property type="entry name" value="BON_dom"/>
</dbReference>
<gene>
    <name evidence="8" type="ORF">B6S08_00265</name>
</gene>
<dbReference type="Proteomes" id="UP000242757">
    <property type="component" value="Unassembled WGS sequence"/>
</dbReference>
<dbReference type="InterPro" id="IPR051686">
    <property type="entry name" value="Lipoprotein_DolP"/>
</dbReference>
<evidence type="ECO:0000256" key="6">
    <source>
        <dbReference type="SAM" id="SignalP"/>
    </source>
</evidence>
<feature type="signal peptide" evidence="6">
    <location>
        <begin position="1"/>
        <end position="26"/>
    </location>
</feature>
<feature type="domain" description="BON" evidence="7">
    <location>
        <begin position="154"/>
        <end position="222"/>
    </location>
</feature>
<dbReference type="RefSeq" id="WP_094198787.1">
    <property type="nucleotide sequence ID" value="NZ_NBIM01000001.1"/>
</dbReference>
<keyword evidence="4" id="KW-0574">Periplasm</keyword>
<organism evidence="8 9">
    <name type="scientific">Oceanimonas doudoroffii</name>
    <dbReference type="NCBI Taxonomy" id="84158"/>
    <lineage>
        <taxon>Bacteria</taxon>
        <taxon>Pseudomonadati</taxon>
        <taxon>Pseudomonadota</taxon>
        <taxon>Gammaproteobacteria</taxon>
        <taxon>Aeromonadales</taxon>
        <taxon>Aeromonadaceae</taxon>
        <taxon>Oceanimonas</taxon>
    </lineage>
</organism>
<name>A0A233RF20_9GAMM</name>